<evidence type="ECO:0000313" key="1">
    <source>
        <dbReference type="EMBL" id="GAG28705.1"/>
    </source>
</evidence>
<proteinExistence type="predicted"/>
<name>X0WDI3_9ZZZZ</name>
<dbReference type="SUPFAM" id="SSF56801">
    <property type="entry name" value="Acetyl-CoA synthetase-like"/>
    <property type="match status" value="1"/>
</dbReference>
<accession>X0WDI3</accession>
<sequence>MDVKQKYWNPVLETLPHEKIRQLQLKKFKQIFKWTYDHSKFHRKLYDQVGIKPDDIRSFEDIRQVPKVEKAMMRDIQRKDPFPYGDALCVPLEEVAVFRQTSGTTGQPVYQPDTWQDWEWWAECWSYILWAQGYRPR</sequence>
<dbReference type="AlphaFoldDB" id="X0WDI3"/>
<organism evidence="1">
    <name type="scientific">marine sediment metagenome</name>
    <dbReference type="NCBI Taxonomy" id="412755"/>
    <lineage>
        <taxon>unclassified sequences</taxon>
        <taxon>metagenomes</taxon>
        <taxon>ecological metagenomes</taxon>
    </lineage>
</organism>
<evidence type="ECO:0008006" key="2">
    <source>
        <dbReference type="Google" id="ProtNLM"/>
    </source>
</evidence>
<dbReference type="PANTHER" id="PTHR43845:SF1">
    <property type="entry name" value="BLR5969 PROTEIN"/>
    <property type="match status" value="1"/>
</dbReference>
<dbReference type="PANTHER" id="PTHR43845">
    <property type="entry name" value="BLR5969 PROTEIN"/>
    <property type="match status" value="1"/>
</dbReference>
<gene>
    <name evidence="1" type="ORF">S01H1_69696</name>
</gene>
<dbReference type="Gene3D" id="3.40.50.12780">
    <property type="entry name" value="N-terminal domain of ligase-like"/>
    <property type="match status" value="1"/>
</dbReference>
<protein>
    <recommendedName>
        <fullName evidence="2">Phenylacetate--CoA ligase family protein</fullName>
    </recommendedName>
</protein>
<dbReference type="EMBL" id="BARS01046291">
    <property type="protein sequence ID" value="GAG28705.1"/>
    <property type="molecule type" value="Genomic_DNA"/>
</dbReference>
<comment type="caution">
    <text evidence="1">The sequence shown here is derived from an EMBL/GenBank/DDBJ whole genome shotgun (WGS) entry which is preliminary data.</text>
</comment>
<dbReference type="InterPro" id="IPR042099">
    <property type="entry name" value="ANL_N_sf"/>
</dbReference>
<feature type="non-terminal residue" evidence="1">
    <location>
        <position position="137"/>
    </location>
</feature>
<reference evidence="1" key="1">
    <citation type="journal article" date="2014" name="Front. Microbiol.">
        <title>High frequency of phylogenetically diverse reductive dehalogenase-homologous genes in deep subseafloor sedimentary metagenomes.</title>
        <authorList>
            <person name="Kawai M."/>
            <person name="Futagami T."/>
            <person name="Toyoda A."/>
            <person name="Takaki Y."/>
            <person name="Nishi S."/>
            <person name="Hori S."/>
            <person name="Arai W."/>
            <person name="Tsubouchi T."/>
            <person name="Morono Y."/>
            <person name="Uchiyama I."/>
            <person name="Ito T."/>
            <person name="Fujiyama A."/>
            <person name="Inagaki F."/>
            <person name="Takami H."/>
        </authorList>
    </citation>
    <scope>NUCLEOTIDE SEQUENCE</scope>
    <source>
        <strain evidence="1">Expedition CK06-06</strain>
    </source>
</reference>